<name>A0A1J1DYJ8_9BACT</name>
<sequence length="314" mass="34264">MTVEYKDYYKLLGVERGADAEDVAKAFKKLARQYHPDLHPGDAQAEEKFKEVNEAYEVLKDPEKRRLYDRLGSNWQHGQQFQGEPGFENVHFTFNGKSFDGSGFSDFFETLFGGAAQGGSAGRNAGFGPDSFSGFSAKSRRGRDVEAELALSLEDVSCGGRHTVTLRMAHGPKTLEVNVPAGVREGAKLRLAGQGVPLPGGSPGDLFLRVRYLPHSRFRVGGDNLQCDVWLAPWEAALGSRVAVPTLDASVELNIPQGTSSGRKFRLRGKGLGCGVKCGDLLVRVMIRTPACLNETEQELWQKLAQASAFDARA</sequence>
<evidence type="ECO:0000313" key="4">
    <source>
        <dbReference type="Proteomes" id="UP000242645"/>
    </source>
</evidence>
<accession>A0A1J1DYJ8</accession>
<dbReference type="GO" id="GO:0051082">
    <property type="term" value="F:unfolded protein binding"/>
    <property type="evidence" value="ECO:0007669"/>
    <property type="project" value="InterPro"/>
</dbReference>
<dbReference type="InterPro" id="IPR001623">
    <property type="entry name" value="DnaJ_domain"/>
</dbReference>
<reference evidence="3 4" key="1">
    <citation type="journal article" date="2017" name="ISME J.">
        <title>Genome of 'Ca. Desulfovibrio trichonymphae', an H2-oxidizing bacterium in a tripartite symbiotic system within a protist cell in the termite gut.</title>
        <authorList>
            <person name="Kuwahara H."/>
            <person name="Yuki M."/>
            <person name="Izawa K."/>
            <person name="Ohkuma M."/>
            <person name="Hongoh Y."/>
        </authorList>
    </citation>
    <scope>NUCLEOTIDE SEQUENCE [LARGE SCALE GENOMIC DNA]</scope>
    <source>
        <strain evidence="3 4">Rs-N31</strain>
    </source>
</reference>
<protein>
    <submittedName>
        <fullName evidence="3">Curved DNA-binding protein</fullName>
    </submittedName>
</protein>
<dbReference type="SUPFAM" id="SSF49493">
    <property type="entry name" value="HSP40/DnaJ peptide-binding domain"/>
    <property type="match status" value="2"/>
</dbReference>
<dbReference type="Proteomes" id="UP000242645">
    <property type="component" value="Chromosome"/>
</dbReference>
<evidence type="ECO:0000313" key="3">
    <source>
        <dbReference type="EMBL" id="BAV92190.1"/>
    </source>
</evidence>
<dbReference type="InterPro" id="IPR002939">
    <property type="entry name" value="DnaJ_C"/>
</dbReference>
<organism evidence="3 4">
    <name type="scientific">Candidatus Desulfovibrio trichonymphae</name>
    <dbReference type="NCBI Taxonomy" id="1725232"/>
    <lineage>
        <taxon>Bacteria</taxon>
        <taxon>Pseudomonadati</taxon>
        <taxon>Thermodesulfobacteriota</taxon>
        <taxon>Desulfovibrionia</taxon>
        <taxon>Desulfovibrionales</taxon>
        <taxon>Desulfovibrionaceae</taxon>
        <taxon>Desulfovibrio</taxon>
    </lineage>
</organism>
<dbReference type="Gene3D" id="1.10.287.110">
    <property type="entry name" value="DnaJ domain"/>
    <property type="match status" value="1"/>
</dbReference>
<dbReference type="PROSITE" id="PS50076">
    <property type="entry name" value="DNAJ_2"/>
    <property type="match status" value="1"/>
</dbReference>
<gene>
    <name evidence="3" type="primary">cbpA</name>
    <name evidence="3" type="ORF">RSDT_0678</name>
</gene>
<dbReference type="CDD" id="cd06257">
    <property type="entry name" value="DnaJ"/>
    <property type="match status" value="1"/>
</dbReference>
<dbReference type="KEGG" id="dtr:RSDT_0678"/>
<evidence type="ECO:0000256" key="1">
    <source>
        <dbReference type="ARBA" id="ARBA00023186"/>
    </source>
</evidence>
<keyword evidence="4" id="KW-1185">Reference proteome</keyword>
<dbReference type="InterPro" id="IPR036869">
    <property type="entry name" value="J_dom_sf"/>
</dbReference>
<dbReference type="SMART" id="SM00271">
    <property type="entry name" value="DnaJ"/>
    <property type="match status" value="1"/>
</dbReference>
<dbReference type="RefSeq" id="WP_096399706.1">
    <property type="nucleotide sequence ID" value="NZ_AP017368.1"/>
</dbReference>
<dbReference type="SUPFAM" id="SSF46565">
    <property type="entry name" value="Chaperone J-domain"/>
    <property type="match status" value="1"/>
</dbReference>
<dbReference type="CDD" id="cd10747">
    <property type="entry name" value="DnaJ_C"/>
    <property type="match status" value="1"/>
</dbReference>
<dbReference type="GO" id="GO:0005737">
    <property type="term" value="C:cytoplasm"/>
    <property type="evidence" value="ECO:0007669"/>
    <property type="project" value="TreeGrafter"/>
</dbReference>
<keyword evidence="1" id="KW-0143">Chaperone</keyword>
<dbReference type="Gene3D" id="2.60.260.20">
    <property type="entry name" value="Urease metallochaperone UreE, N-terminal domain"/>
    <property type="match status" value="2"/>
</dbReference>
<dbReference type="EMBL" id="AP017368">
    <property type="protein sequence ID" value="BAV92190.1"/>
    <property type="molecule type" value="Genomic_DNA"/>
</dbReference>
<keyword evidence="3" id="KW-0238">DNA-binding</keyword>
<dbReference type="Pfam" id="PF00226">
    <property type="entry name" value="DnaJ"/>
    <property type="match status" value="1"/>
</dbReference>
<dbReference type="GO" id="GO:0003677">
    <property type="term" value="F:DNA binding"/>
    <property type="evidence" value="ECO:0007669"/>
    <property type="project" value="UniProtKB-KW"/>
</dbReference>
<evidence type="ECO:0000259" key="2">
    <source>
        <dbReference type="PROSITE" id="PS50076"/>
    </source>
</evidence>
<proteinExistence type="predicted"/>
<dbReference type="AlphaFoldDB" id="A0A1J1DYJ8"/>
<dbReference type="InterPro" id="IPR008971">
    <property type="entry name" value="HSP40/DnaJ_pept-bd"/>
</dbReference>
<dbReference type="OrthoDB" id="9779889at2"/>
<dbReference type="PANTHER" id="PTHR43096">
    <property type="entry name" value="DNAJ HOMOLOG 1, MITOCHONDRIAL-RELATED"/>
    <property type="match status" value="1"/>
</dbReference>
<dbReference type="PANTHER" id="PTHR43096:SF52">
    <property type="entry name" value="DNAJ HOMOLOG 1, MITOCHONDRIAL-RELATED"/>
    <property type="match status" value="1"/>
</dbReference>
<feature type="domain" description="J" evidence="2">
    <location>
        <begin position="7"/>
        <end position="72"/>
    </location>
</feature>
<dbReference type="PROSITE" id="PS00636">
    <property type="entry name" value="DNAJ_1"/>
    <property type="match status" value="1"/>
</dbReference>
<dbReference type="GO" id="GO:0042026">
    <property type="term" value="P:protein refolding"/>
    <property type="evidence" value="ECO:0007669"/>
    <property type="project" value="TreeGrafter"/>
</dbReference>
<dbReference type="InterPro" id="IPR018253">
    <property type="entry name" value="DnaJ_domain_CS"/>
</dbReference>
<dbReference type="PRINTS" id="PR00625">
    <property type="entry name" value="JDOMAIN"/>
</dbReference>
<dbReference type="Pfam" id="PF01556">
    <property type="entry name" value="DnaJ_C"/>
    <property type="match status" value="1"/>
</dbReference>